<organism evidence="1">
    <name type="scientific">marine sediment metagenome</name>
    <dbReference type="NCBI Taxonomy" id="412755"/>
    <lineage>
        <taxon>unclassified sequences</taxon>
        <taxon>metagenomes</taxon>
        <taxon>ecological metagenomes</taxon>
    </lineage>
</organism>
<sequence>MELLTLGWPRVTKIFTKIGSCICYNARGASMSDSLCKADPWKPGPNYGKPHVPVQGEYDGKPRLQCLYCGRWLESPVLQKLQ</sequence>
<reference evidence="1" key="1">
    <citation type="journal article" date="2015" name="Nature">
        <title>Complex archaea that bridge the gap between prokaryotes and eukaryotes.</title>
        <authorList>
            <person name="Spang A."/>
            <person name="Saw J.H."/>
            <person name="Jorgensen S.L."/>
            <person name="Zaremba-Niedzwiedzka K."/>
            <person name="Martijn J."/>
            <person name="Lind A.E."/>
            <person name="van Eijk R."/>
            <person name="Schleper C."/>
            <person name="Guy L."/>
            <person name="Ettema T.J."/>
        </authorList>
    </citation>
    <scope>NUCLEOTIDE SEQUENCE</scope>
</reference>
<gene>
    <name evidence="1" type="ORF">LCGC14_1708340</name>
</gene>
<name>A0A0F9HGF4_9ZZZZ</name>
<accession>A0A0F9HGF4</accession>
<comment type="caution">
    <text evidence="1">The sequence shown here is derived from an EMBL/GenBank/DDBJ whole genome shotgun (WGS) entry which is preliminary data.</text>
</comment>
<protein>
    <submittedName>
        <fullName evidence="1">Uncharacterized protein</fullName>
    </submittedName>
</protein>
<dbReference type="AlphaFoldDB" id="A0A0F9HGF4"/>
<proteinExistence type="predicted"/>
<dbReference type="EMBL" id="LAZR01015201">
    <property type="protein sequence ID" value="KKM14217.1"/>
    <property type="molecule type" value="Genomic_DNA"/>
</dbReference>
<evidence type="ECO:0000313" key="1">
    <source>
        <dbReference type="EMBL" id="KKM14217.1"/>
    </source>
</evidence>